<gene>
    <name evidence="6" type="ORF">Glove_184g103</name>
</gene>
<evidence type="ECO:0000313" key="6">
    <source>
        <dbReference type="EMBL" id="RHZ77226.1"/>
    </source>
</evidence>
<dbReference type="InterPro" id="IPR045379">
    <property type="entry name" value="Crinkler_N"/>
</dbReference>
<evidence type="ECO:0000256" key="1">
    <source>
        <dbReference type="ARBA" id="ARBA00004340"/>
    </source>
</evidence>
<feature type="compositionally biased region" description="Basic and acidic residues" evidence="4">
    <location>
        <begin position="8"/>
        <end position="21"/>
    </location>
</feature>
<keyword evidence="3" id="KW-0964">Secreted</keyword>
<accession>A0A397ITW8</accession>
<evidence type="ECO:0000256" key="4">
    <source>
        <dbReference type="SAM" id="MobiDB-lite"/>
    </source>
</evidence>
<reference evidence="6 7" key="1">
    <citation type="submission" date="2018-08" db="EMBL/GenBank/DDBJ databases">
        <title>Genome and evolution of the arbuscular mycorrhizal fungus Diversispora epigaea (formerly Glomus versiforme) and its bacterial endosymbionts.</title>
        <authorList>
            <person name="Sun X."/>
            <person name="Fei Z."/>
            <person name="Harrison M."/>
        </authorList>
    </citation>
    <scope>NUCLEOTIDE SEQUENCE [LARGE SCALE GENOMIC DNA]</scope>
    <source>
        <strain evidence="6 7">IT104</strain>
    </source>
</reference>
<proteinExistence type="predicted"/>
<dbReference type="Proteomes" id="UP000266861">
    <property type="component" value="Unassembled WGS sequence"/>
</dbReference>
<comment type="caution">
    <text evidence="6">The sequence shown here is derived from an EMBL/GenBank/DDBJ whole genome shotgun (WGS) entry which is preliminary data.</text>
</comment>
<sequence length="504" mass="58106">MEVSSSKKPCEDEKEKKESGVLKRLVKELSTNISEISEEGGNGNSSGEFQPHNFLYFFSMITHAESKNDTTNQEFPNKITKKALRKRTEKAWKLYKLFDVVVHGSTFRNAFSVKIKKKETVDDLKEAIKKKKHPEFESFASDRLTLWKVNIPFNTPNDKQDALEKDPNVDISTVLEGDELSPMDYINEYFDKPARKHLHIIVELPASFASPSFPQDTITKINEMYDTITQTTIGTISISKIDTGNFRLLKQHFNFKIESFPYNNIPIHSNVSPPAFKWIEKTKPAQRDEYLEWLRQYIPLTNGRVWHDVKSIKNLLDVYKDSRLPFNVHGGTDVVVVNECDIENDLIPESIYAVLKLKKNKIERPDVMQVILEMVVADLITSDNRIVFGILSDLRDDWRVYWLEDDRKIKCWKASSRDAAVQVISKLLCNESSEDNTEDISTIIPAAKRVKLDTMIQNRTTGEDDIAQMEDIYDVMSKEEIWHHKVGIASEIVRNIPSFSSMYV</sequence>
<evidence type="ECO:0000256" key="2">
    <source>
        <dbReference type="ARBA" id="ARBA00004613"/>
    </source>
</evidence>
<evidence type="ECO:0000313" key="7">
    <source>
        <dbReference type="Proteomes" id="UP000266861"/>
    </source>
</evidence>
<dbReference type="OrthoDB" id="2433578at2759"/>
<dbReference type="GO" id="GO:0005576">
    <property type="term" value="C:extracellular region"/>
    <property type="evidence" value="ECO:0007669"/>
    <property type="project" value="UniProtKB-SubCell"/>
</dbReference>
<dbReference type="AlphaFoldDB" id="A0A397ITW8"/>
<evidence type="ECO:0000256" key="3">
    <source>
        <dbReference type="ARBA" id="ARBA00022525"/>
    </source>
</evidence>
<organism evidence="6 7">
    <name type="scientific">Diversispora epigaea</name>
    <dbReference type="NCBI Taxonomy" id="1348612"/>
    <lineage>
        <taxon>Eukaryota</taxon>
        <taxon>Fungi</taxon>
        <taxon>Fungi incertae sedis</taxon>
        <taxon>Mucoromycota</taxon>
        <taxon>Glomeromycotina</taxon>
        <taxon>Glomeromycetes</taxon>
        <taxon>Diversisporales</taxon>
        <taxon>Diversisporaceae</taxon>
        <taxon>Diversispora</taxon>
    </lineage>
</organism>
<name>A0A397ITW8_9GLOM</name>
<dbReference type="Pfam" id="PF20147">
    <property type="entry name" value="Crinkler"/>
    <property type="match status" value="1"/>
</dbReference>
<protein>
    <recommendedName>
        <fullName evidence="5">Crinkler effector protein N-terminal domain-containing protein</fullName>
    </recommendedName>
</protein>
<keyword evidence="7" id="KW-1185">Reference proteome</keyword>
<feature type="domain" description="Crinkler effector protein N-terminal" evidence="5">
    <location>
        <begin position="101"/>
        <end position="203"/>
    </location>
</feature>
<feature type="region of interest" description="Disordered" evidence="4">
    <location>
        <begin position="1"/>
        <end position="21"/>
    </location>
</feature>
<dbReference type="GO" id="GO:0043657">
    <property type="term" value="C:host cell"/>
    <property type="evidence" value="ECO:0007669"/>
    <property type="project" value="UniProtKB-SubCell"/>
</dbReference>
<dbReference type="EMBL" id="PQFF01000174">
    <property type="protein sequence ID" value="RHZ77226.1"/>
    <property type="molecule type" value="Genomic_DNA"/>
</dbReference>
<evidence type="ECO:0000259" key="5">
    <source>
        <dbReference type="Pfam" id="PF20147"/>
    </source>
</evidence>
<comment type="subcellular location">
    <subcellularLocation>
        <location evidence="1">Host cell</location>
    </subcellularLocation>
    <subcellularLocation>
        <location evidence="2">Secreted</location>
    </subcellularLocation>
</comment>